<evidence type="ECO:0000313" key="2">
    <source>
        <dbReference type="EMBL" id="AEB07538.1"/>
    </source>
</evidence>
<dbReference type="GO" id="GO:0005737">
    <property type="term" value="C:cytoplasm"/>
    <property type="evidence" value="ECO:0007669"/>
    <property type="project" value="TreeGrafter"/>
</dbReference>
<dbReference type="InterPro" id="IPR013078">
    <property type="entry name" value="His_Pase_superF_clade-1"/>
</dbReference>
<name>F2NAT2_CORGP</name>
<proteinExistence type="predicted"/>
<dbReference type="HOGENOM" id="CLU_033323_9_0_11"/>
<dbReference type="SMART" id="SM00855">
    <property type="entry name" value="PGAM"/>
    <property type="match status" value="1"/>
</dbReference>
<dbReference type="Gene3D" id="3.40.50.1240">
    <property type="entry name" value="Phosphoglycerate mutase-like"/>
    <property type="match status" value="1"/>
</dbReference>
<evidence type="ECO:0000256" key="1">
    <source>
        <dbReference type="PIRSR" id="PIRSR613078-2"/>
    </source>
</evidence>
<dbReference type="InterPro" id="IPR050275">
    <property type="entry name" value="PGM_Phosphatase"/>
</dbReference>
<dbReference type="InterPro" id="IPR001345">
    <property type="entry name" value="PG/BPGM_mutase_AS"/>
</dbReference>
<dbReference type="GO" id="GO:0016791">
    <property type="term" value="F:phosphatase activity"/>
    <property type="evidence" value="ECO:0007669"/>
    <property type="project" value="TreeGrafter"/>
</dbReference>
<dbReference type="PANTHER" id="PTHR48100:SF5">
    <property type="entry name" value="HISTIDINE PHOSPHATASE FAMILY PROTEIN"/>
    <property type="match status" value="1"/>
</dbReference>
<dbReference type="OrthoDB" id="4131070at2"/>
<keyword evidence="3" id="KW-1185">Reference proteome</keyword>
<dbReference type="AlphaFoldDB" id="F2NAT2"/>
<sequence length="188" mass="21017">MATLYLVRHGQTLFNRLHRKQGWCDSPLTELGIEQAKTTRDWLRARGIAFDHAYSSTSERACDTLELIVPGMDYERVKGLREWNFGTFEGLTEDTNPPLPYGDFYKPFGGEGEMEFRERLMCTLTQIMERPGHLSVLCATHGAACAQVLRACGHETLRTGEHMGNCCVITLGFDGGDLSAKAIDNPND</sequence>
<dbReference type="KEGG" id="cgo:Corgl_1438"/>
<dbReference type="eggNOG" id="COG0406">
    <property type="taxonomic scope" value="Bacteria"/>
</dbReference>
<dbReference type="CDD" id="cd07067">
    <property type="entry name" value="HP_PGM_like"/>
    <property type="match status" value="1"/>
</dbReference>
<organism evidence="2 3">
    <name type="scientific">Coriobacterium glomerans (strain ATCC 49209 / DSM 20642 / JCM 10262 / PW2)</name>
    <dbReference type="NCBI Taxonomy" id="700015"/>
    <lineage>
        <taxon>Bacteria</taxon>
        <taxon>Bacillati</taxon>
        <taxon>Actinomycetota</taxon>
        <taxon>Coriobacteriia</taxon>
        <taxon>Coriobacteriales</taxon>
        <taxon>Coriobacteriaceae</taxon>
        <taxon>Coriobacterium</taxon>
    </lineage>
</organism>
<dbReference type="RefSeq" id="WP_013709280.1">
    <property type="nucleotide sequence ID" value="NC_015389.1"/>
</dbReference>
<dbReference type="InterPro" id="IPR029033">
    <property type="entry name" value="His_PPase_superfam"/>
</dbReference>
<dbReference type="Proteomes" id="UP000006851">
    <property type="component" value="Chromosome"/>
</dbReference>
<evidence type="ECO:0000313" key="3">
    <source>
        <dbReference type="Proteomes" id="UP000006851"/>
    </source>
</evidence>
<dbReference type="PANTHER" id="PTHR48100">
    <property type="entry name" value="BROAD-SPECIFICITY PHOSPHATASE YOR283W-RELATED"/>
    <property type="match status" value="1"/>
</dbReference>
<dbReference type="PROSITE" id="PS00175">
    <property type="entry name" value="PG_MUTASE"/>
    <property type="match status" value="1"/>
</dbReference>
<dbReference type="Pfam" id="PF00300">
    <property type="entry name" value="His_Phos_1"/>
    <property type="match status" value="1"/>
</dbReference>
<feature type="binding site" evidence="1">
    <location>
        <position position="60"/>
    </location>
    <ligand>
        <name>substrate</name>
    </ligand>
</feature>
<reference evidence="3" key="1">
    <citation type="journal article" date="2013" name="Stand. Genomic Sci.">
        <title>Complete genome sequence of Coriobacterium glomerans type strain (PW2(T)) from the midgut of Pyrrhocoris apterus L. (red soldier bug).</title>
        <authorList>
            <person name="Stackebrandt E."/>
            <person name="Zeytun A."/>
            <person name="Lapidus A."/>
            <person name="Nolan M."/>
            <person name="Lucas S."/>
            <person name="Hammon N."/>
            <person name="Deshpande S."/>
            <person name="Cheng J.F."/>
            <person name="Tapia R."/>
            <person name="Goodwin L.A."/>
            <person name="Pitluck S."/>
            <person name="Liolios K."/>
            <person name="Pagani I."/>
            <person name="Ivanova N."/>
            <person name="Mavromatis K."/>
            <person name="Mikhailova N."/>
            <person name="Huntemann M."/>
            <person name="Pati A."/>
            <person name="Chen A."/>
            <person name="Palaniappan K."/>
            <person name="Chang Y.J."/>
            <person name="Land M."/>
            <person name="Hauser L."/>
            <person name="Rohde M."/>
            <person name="Pukall R."/>
            <person name="Goker M."/>
            <person name="Detter J.C."/>
            <person name="Woyke T."/>
            <person name="Bristow J."/>
            <person name="Eisen J.A."/>
            <person name="Markowitz V."/>
            <person name="Hugenholtz P."/>
            <person name="Kyrpides N.C."/>
            <person name="Klenk H.P."/>
        </authorList>
    </citation>
    <scope>NUCLEOTIDE SEQUENCE</scope>
    <source>
        <strain evidence="3">ATCC 49209 / DSM 20642 / JCM 10262 / PW2</strain>
    </source>
</reference>
<gene>
    <name evidence="2" type="ordered locus">Corgl_1438</name>
</gene>
<accession>F2NAT2</accession>
<feature type="binding site" evidence="1">
    <location>
        <begin position="8"/>
        <end position="15"/>
    </location>
    <ligand>
        <name>substrate</name>
    </ligand>
</feature>
<protein>
    <submittedName>
        <fullName evidence="2">Phosphoglycerate mutase</fullName>
    </submittedName>
</protein>
<dbReference type="SUPFAM" id="SSF53254">
    <property type="entry name" value="Phosphoglycerate mutase-like"/>
    <property type="match status" value="1"/>
</dbReference>
<dbReference type="EMBL" id="CP002628">
    <property type="protein sequence ID" value="AEB07538.1"/>
    <property type="molecule type" value="Genomic_DNA"/>
</dbReference>
<dbReference type="STRING" id="700015.Corgl_1438"/>